<evidence type="ECO:0000313" key="6">
    <source>
        <dbReference type="Proteomes" id="UP001430172"/>
    </source>
</evidence>
<keyword evidence="6" id="KW-1185">Reference proteome</keyword>
<dbReference type="RefSeq" id="WP_204130798.1">
    <property type="nucleotide sequence ID" value="NZ_JAFDVD010000008.1"/>
</dbReference>
<dbReference type="InterPro" id="IPR051158">
    <property type="entry name" value="Metallophosphoesterase_sf"/>
</dbReference>
<dbReference type="SUPFAM" id="SSF56300">
    <property type="entry name" value="Metallo-dependent phosphatases"/>
    <property type="match status" value="1"/>
</dbReference>
<dbReference type="Pfam" id="PF00149">
    <property type="entry name" value="Metallophos"/>
    <property type="match status" value="1"/>
</dbReference>
<evidence type="ECO:0000256" key="2">
    <source>
        <dbReference type="ARBA" id="ARBA00022801"/>
    </source>
</evidence>
<feature type="domain" description="Calcineurin-like phosphoesterase" evidence="4">
    <location>
        <begin position="160"/>
        <end position="324"/>
    </location>
</feature>
<dbReference type="PANTHER" id="PTHR31302">
    <property type="entry name" value="TRANSMEMBRANE PROTEIN WITH METALLOPHOSPHOESTERASE DOMAIN-RELATED"/>
    <property type="match status" value="1"/>
</dbReference>
<dbReference type="CDD" id="cd07385">
    <property type="entry name" value="MPP_YkuE_C"/>
    <property type="match status" value="1"/>
</dbReference>
<feature type="transmembrane region" description="Helical" evidence="3">
    <location>
        <begin position="6"/>
        <end position="22"/>
    </location>
</feature>
<dbReference type="InterPro" id="IPR004843">
    <property type="entry name" value="Calcineurin-like_PHP"/>
</dbReference>
<keyword evidence="1" id="KW-0479">Metal-binding</keyword>
<dbReference type="EMBL" id="JAFDVD010000008">
    <property type="protein sequence ID" value="MBM6400327.1"/>
    <property type="molecule type" value="Genomic_DNA"/>
</dbReference>
<evidence type="ECO:0000256" key="1">
    <source>
        <dbReference type="ARBA" id="ARBA00022723"/>
    </source>
</evidence>
<feature type="transmembrane region" description="Helical" evidence="3">
    <location>
        <begin position="34"/>
        <end position="54"/>
    </location>
</feature>
<dbReference type="Gene3D" id="3.60.21.10">
    <property type="match status" value="1"/>
</dbReference>
<feature type="transmembrane region" description="Helical" evidence="3">
    <location>
        <begin position="114"/>
        <end position="135"/>
    </location>
</feature>
<evidence type="ECO:0000256" key="3">
    <source>
        <dbReference type="SAM" id="Phobius"/>
    </source>
</evidence>
<reference evidence="5" key="1">
    <citation type="submission" date="2021-02" db="EMBL/GenBank/DDBJ databases">
        <title>Phycicoccus sp. MQZ13P-5T, whole genome shotgun sequence.</title>
        <authorList>
            <person name="Tuo L."/>
        </authorList>
    </citation>
    <scope>NUCLEOTIDE SEQUENCE</scope>
    <source>
        <strain evidence="5">MQZ13P-5</strain>
    </source>
</reference>
<keyword evidence="2" id="KW-0378">Hydrolase</keyword>
<name>A0ABS2CKB1_9MICO</name>
<comment type="caution">
    <text evidence="5">The sequence shown here is derived from an EMBL/GenBank/DDBJ whole genome shotgun (WGS) entry which is preliminary data.</text>
</comment>
<keyword evidence="3" id="KW-0812">Transmembrane</keyword>
<accession>A0ABS2CKB1</accession>
<feature type="transmembrane region" description="Helical" evidence="3">
    <location>
        <begin position="74"/>
        <end position="102"/>
    </location>
</feature>
<dbReference type="InterPro" id="IPR029052">
    <property type="entry name" value="Metallo-depent_PP-like"/>
</dbReference>
<dbReference type="Proteomes" id="UP001430172">
    <property type="component" value="Unassembled WGS sequence"/>
</dbReference>
<keyword evidence="3" id="KW-0472">Membrane</keyword>
<evidence type="ECO:0000313" key="5">
    <source>
        <dbReference type="EMBL" id="MBM6400327.1"/>
    </source>
</evidence>
<sequence>MSALAALVPIGVFALFLLFVWHRLAVAPRWGRRWVPWTLAVLLLALLAAALEGFDVWGGAWSPETMRPVAWTGQAFLATCLYLFLGLVPVAVVSGLVALVRWWHERGREGRRRFNRVAAPLVALLAVGTTGYGAWEASHPSVTRFEVSSPELPAAFDGARVALVTDIHAGAVRSAAFTRGVVDLVNAQRPDLVVIAGDLEDGTAARYGPELAPLRDLRAPLGVFATTGNHEMFRDTANWVRAFEDLGITVLKNESVPLGRGGETITLAGVHDISGDGVFAPDPDAALAGVDPAGFTLYAAHQPRQARDVEGRGVDLQLSGHTHGGQMWPLRYLVPLQQPVVDGLHDVGDVPVLTSRGIGAWGPAIRVAAPPELPVVTLRRG</sequence>
<gene>
    <name evidence="5" type="ORF">JQN70_08020</name>
</gene>
<proteinExistence type="predicted"/>
<organism evidence="5 6">
    <name type="scientific">Phycicoccus sonneratiae</name>
    <dbReference type="NCBI Taxonomy" id="2807628"/>
    <lineage>
        <taxon>Bacteria</taxon>
        <taxon>Bacillati</taxon>
        <taxon>Actinomycetota</taxon>
        <taxon>Actinomycetes</taxon>
        <taxon>Micrococcales</taxon>
        <taxon>Intrasporangiaceae</taxon>
        <taxon>Phycicoccus</taxon>
    </lineage>
</organism>
<evidence type="ECO:0000259" key="4">
    <source>
        <dbReference type="Pfam" id="PF00149"/>
    </source>
</evidence>
<keyword evidence="3" id="KW-1133">Transmembrane helix</keyword>
<dbReference type="PANTHER" id="PTHR31302:SF31">
    <property type="entry name" value="PHOSPHODIESTERASE YAEI"/>
    <property type="match status" value="1"/>
</dbReference>
<protein>
    <submittedName>
        <fullName evidence="5">Metallophosphoesterase</fullName>
    </submittedName>
</protein>